<evidence type="ECO:0000313" key="10">
    <source>
        <dbReference type="Proteomes" id="UP000198403"/>
    </source>
</evidence>
<evidence type="ECO:0000256" key="4">
    <source>
        <dbReference type="ARBA" id="ARBA00023015"/>
    </source>
</evidence>
<evidence type="ECO:0000256" key="1">
    <source>
        <dbReference type="ARBA" id="ARBA00004167"/>
    </source>
</evidence>
<evidence type="ECO:0000256" key="3">
    <source>
        <dbReference type="ARBA" id="ARBA00022989"/>
    </source>
</evidence>
<dbReference type="Gene3D" id="1.10.10.1320">
    <property type="entry name" value="Anti-sigma factor, zinc-finger domain"/>
    <property type="match status" value="1"/>
</dbReference>
<evidence type="ECO:0000313" key="9">
    <source>
        <dbReference type="EMBL" id="SNR46535.1"/>
    </source>
</evidence>
<reference evidence="9 10" key="1">
    <citation type="submission" date="2017-06" db="EMBL/GenBank/DDBJ databases">
        <authorList>
            <person name="Kim H.J."/>
            <person name="Triplett B.A."/>
        </authorList>
    </citation>
    <scope>NUCLEOTIDE SEQUENCE [LARGE SCALE GENOMIC DNA]</scope>
    <source>
        <strain evidence="9 10">DSM 44272</strain>
    </source>
</reference>
<dbReference type="Proteomes" id="UP000198403">
    <property type="component" value="Unassembled WGS sequence"/>
</dbReference>
<feature type="transmembrane region" description="Helical" evidence="7">
    <location>
        <begin position="92"/>
        <end position="113"/>
    </location>
</feature>
<keyword evidence="10" id="KW-1185">Reference proteome</keyword>
<evidence type="ECO:0000256" key="5">
    <source>
        <dbReference type="ARBA" id="ARBA00023136"/>
    </source>
</evidence>
<dbReference type="Pfam" id="PF13490">
    <property type="entry name" value="zf-HC2"/>
    <property type="match status" value="1"/>
</dbReference>
<keyword evidence="5 7" id="KW-0472">Membrane</keyword>
<keyword evidence="3 7" id="KW-1133">Transmembrane helix</keyword>
<keyword evidence="6" id="KW-0804">Transcription</keyword>
<dbReference type="InterPro" id="IPR051474">
    <property type="entry name" value="Anti-sigma-K/W_factor"/>
</dbReference>
<evidence type="ECO:0000259" key="8">
    <source>
        <dbReference type="Pfam" id="PF13490"/>
    </source>
</evidence>
<keyword evidence="2 7" id="KW-0812">Transmembrane</keyword>
<feature type="domain" description="Putative zinc-finger" evidence="8">
    <location>
        <begin position="11"/>
        <end position="38"/>
    </location>
</feature>
<dbReference type="GO" id="GO:0016020">
    <property type="term" value="C:membrane"/>
    <property type="evidence" value="ECO:0007669"/>
    <property type="project" value="UniProtKB-SubCell"/>
</dbReference>
<keyword evidence="9" id="KW-0862">Zinc</keyword>
<dbReference type="InterPro" id="IPR041916">
    <property type="entry name" value="Anti_sigma_zinc_sf"/>
</dbReference>
<dbReference type="GO" id="GO:0016989">
    <property type="term" value="F:sigma factor antagonist activity"/>
    <property type="evidence" value="ECO:0007669"/>
    <property type="project" value="TreeGrafter"/>
</dbReference>
<comment type="subcellular location">
    <subcellularLocation>
        <location evidence="1">Membrane</location>
        <topology evidence="1">Single-pass membrane protein</topology>
    </subcellularLocation>
</comment>
<evidence type="ECO:0000256" key="6">
    <source>
        <dbReference type="ARBA" id="ARBA00023163"/>
    </source>
</evidence>
<accession>A0A238WIZ9</accession>
<sequence length="212" mass="21969">MTCPGPAATGLGAYVLGGLEPEERRRVEEHVAACPDCAAELAELRSLPALLDRVRVEDLDPVPVAPSPDLFARVSAAAADARRPGRLRRRTLALVAAAVLAVLGVGAGVTVWATGSGEQSVTASAGPVRATVIASTLDEGIALDVAVAGLRPGEICRMVAVDRDGGRHPAGEWPTSEAGDGRWRGWTDISRSALTEVVLLGDGGRELVRVPF</sequence>
<dbReference type="EMBL" id="FZNO01000008">
    <property type="protein sequence ID" value="SNR46535.1"/>
    <property type="molecule type" value="Genomic_DNA"/>
</dbReference>
<keyword evidence="4" id="KW-0805">Transcription regulation</keyword>
<dbReference type="GO" id="GO:0008270">
    <property type="term" value="F:zinc ion binding"/>
    <property type="evidence" value="ECO:0007669"/>
    <property type="project" value="UniProtKB-KW"/>
</dbReference>
<dbReference type="GO" id="GO:0006417">
    <property type="term" value="P:regulation of translation"/>
    <property type="evidence" value="ECO:0007669"/>
    <property type="project" value="TreeGrafter"/>
</dbReference>
<dbReference type="InterPro" id="IPR027383">
    <property type="entry name" value="Znf_put"/>
</dbReference>
<gene>
    <name evidence="9" type="ORF">SAMN06272737_10879</name>
</gene>
<proteinExistence type="predicted"/>
<name>A0A238WIZ9_9ACTN</name>
<dbReference type="AlphaFoldDB" id="A0A238WIZ9"/>
<keyword evidence="9" id="KW-0863">Zinc-finger</keyword>
<organism evidence="9 10">
    <name type="scientific">Blastococcus mobilis</name>
    <dbReference type="NCBI Taxonomy" id="1938746"/>
    <lineage>
        <taxon>Bacteria</taxon>
        <taxon>Bacillati</taxon>
        <taxon>Actinomycetota</taxon>
        <taxon>Actinomycetes</taxon>
        <taxon>Geodermatophilales</taxon>
        <taxon>Geodermatophilaceae</taxon>
        <taxon>Blastococcus</taxon>
    </lineage>
</organism>
<dbReference type="PANTHER" id="PTHR37461:SF1">
    <property type="entry name" value="ANTI-SIGMA-K FACTOR RSKA"/>
    <property type="match status" value="1"/>
</dbReference>
<dbReference type="PANTHER" id="PTHR37461">
    <property type="entry name" value="ANTI-SIGMA-K FACTOR RSKA"/>
    <property type="match status" value="1"/>
</dbReference>
<evidence type="ECO:0000256" key="2">
    <source>
        <dbReference type="ARBA" id="ARBA00022692"/>
    </source>
</evidence>
<protein>
    <submittedName>
        <fullName evidence="9">Putative zinc-finger</fullName>
    </submittedName>
</protein>
<evidence type="ECO:0000256" key="7">
    <source>
        <dbReference type="SAM" id="Phobius"/>
    </source>
</evidence>
<keyword evidence="9" id="KW-0479">Metal-binding</keyword>
<dbReference type="RefSeq" id="WP_176445476.1">
    <property type="nucleotide sequence ID" value="NZ_FZNO01000008.1"/>
</dbReference>